<dbReference type="Gene3D" id="2.120.10.80">
    <property type="entry name" value="Kelch-type beta propeller"/>
    <property type="match status" value="2"/>
</dbReference>
<gene>
    <name evidence="4" type="primary">Klhl12-001</name>
</gene>
<protein>
    <submittedName>
        <fullName evidence="4">Kelch-like protein 12</fullName>
    </submittedName>
</protein>
<dbReference type="SUPFAM" id="SSF50965">
    <property type="entry name" value="Galactose oxidase, central domain"/>
    <property type="match status" value="1"/>
</dbReference>
<proteinExistence type="evidence at transcript level"/>
<sequence>MHFHLKPEGIEKQAKRRGQGDPFLLTPTNSIHEISMSTSMSVEEITQPIMHVSHASAVVLHGDKLFFFGGYNQDGNAATTSIISFDGNNWKSEGNMNYARANASAVTLQEEIYVFCGESNGSYIRKTEIFSGGQCVEDQQIQSGYDRKCAATVAVGDNAFTIGGLYRYQTYTTYGNYTYIDKVQHNTTRIDIRNRQKFDGHNLNEGRHSFGTSMVGSKIFVCGGLNAKSQPVNSIEVLDTTNINNNTPWTILQQNPPCQLGQTSALLFGDDQMLVLGE</sequence>
<dbReference type="EMBL" id="LR786245">
    <property type="protein sequence ID" value="CAB3259354.1"/>
    <property type="molecule type" value="mRNA"/>
</dbReference>
<evidence type="ECO:0000256" key="1">
    <source>
        <dbReference type="ARBA" id="ARBA00022441"/>
    </source>
</evidence>
<evidence type="ECO:0000256" key="2">
    <source>
        <dbReference type="ARBA" id="ARBA00022737"/>
    </source>
</evidence>
<dbReference type="PANTHER" id="PTHR46344">
    <property type="entry name" value="OS02G0202900 PROTEIN"/>
    <property type="match status" value="1"/>
</dbReference>
<feature type="compositionally biased region" description="Basic and acidic residues" evidence="3">
    <location>
        <begin position="1"/>
        <end position="13"/>
    </location>
</feature>
<keyword evidence="2" id="KW-0677">Repeat</keyword>
<keyword evidence="1" id="KW-0880">Kelch repeat</keyword>
<dbReference type="InterPro" id="IPR006652">
    <property type="entry name" value="Kelch_1"/>
</dbReference>
<dbReference type="SMART" id="SM00612">
    <property type="entry name" value="Kelch"/>
    <property type="match status" value="2"/>
</dbReference>
<reference evidence="4" key="1">
    <citation type="submission" date="2020-04" db="EMBL/GenBank/DDBJ databases">
        <authorList>
            <person name="Neveu A P."/>
        </authorList>
    </citation>
    <scope>NUCLEOTIDE SEQUENCE</scope>
    <source>
        <tissue evidence="4">Whole embryo</tissue>
    </source>
</reference>
<dbReference type="InterPro" id="IPR011043">
    <property type="entry name" value="Gal_Oxase/kelch_b-propeller"/>
</dbReference>
<dbReference type="Pfam" id="PF01344">
    <property type="entry name" value="Kelch_1"/>
    <property type="match status" value="1"/>
</dbReference>
<feature type="region of interest" description="Disordered" evidence="3">
    <location>
        <begin position="1"/>
        <end position="23"/>
    </location>
</feature>
<dbReference type="InterPro" id="IPR015915">
    <property type="entry name" value="Kelch-typ_b-propeller"/>
</dbReference>
<dbReference type="PANTHER" id="PTHR46344:SF27">
    <property type="entry name" value="KELCH REPEAT SUPERFAMILY PROTEIN"/>
    <property type="match status" value="1"/>
</dbReference>
<organism evidence="4">
    <name type="scientific">Phallusia mammillata</name>
    <dbReference type="NCBI Taxonomy" id="59560"/>
    <lineage>
        <taxon>Eukaryota</taxon>
        <taxon>Metazoa</taxon>
        <taxon>Chordata</taxon>
        <taxon>Tunicata</taxon>
        <taxon>Ascidiacea</taxon>
        <taxon>Phlebobranchia</taxon>
        <taxon>Ascidiidae</taxon>
        <taxon>Phallusia</taxon>
    </lineage>
</organism>
<dbReference type="AlphaFoldDB" id="A0A6F9DF75"/>
<evidence type="ECO:0000313" key="4">
    <source>
        <dbReference type="EMBL" id="CAB3259354.1"/>
    </source>
</evidence>
<accession>A0A6F9DF75</accession>
<evidence type="ECO:0000256" key="3">
    <source>
        <dbReference type="SAM" id="MobiDB-lite"/>
    </source>
</evidence>
<name>A0A6F9DF75_9ASCI</name>